<dbReference type="AlphaFoldDB" id="A0A1B8TU31"/>
<dbReference type="STRING" id="1774273.LPB03_12525"/>
<protein>
    <submittedName>
        <fullName evidence="2">Uncharacterized protein</fullName>
    </submittedName>
</protein>
<evidence type="ECO:0000313" key="2">
    <source>
        <dbReference type="EMBL" id="OBY62955.1"/>
    </source>
</evidence>
<accession>A0A1B8TU31</accession>
<dbReference type="OrthoDB" id="1203036at2"/>
<sequence length="73" mass="8587">MENDLNPLKTEYIETEKKSIFLKSISILFSMIFLLFPLAEIVTEFDYNYIVSYPSYSCAMDFQLEVLSFKPIN</sequence>
<keyword evidence="1" id="KW-0812">Transmembrane</keyword>
<keyword evidence="1" id="KW-1133">Transmembrane helix</keyword>
<feature type="transmembrane region" description="Helical" evidence="1">
    <location>
        <begin position="20"/>
        <end position="39"/>
    </location>
</feature>
<name>A0A1B8TU31_9FLAO</name>
<dbReference type="EMBL" id="LSFM01000023">
    <property type="protein sequence ID" value="OBY62955.1"/>
    <property type="molecule type" value="Genomic_DNA"/>
</dbReference>
<proteinExistence type="predicted"/>
<dbReference type="KEGG" id="pob:LPB03_12525"/>
<gene>
    <name evidence="2" type="ORF">LPB3_12540</name>
</gene>
<evidence type="ECO:0000313" key="3">
    <source>
        <dbReference type="Proteomes" id="UP000092584"/>
    </source>
</evidence>
<reference evidence="3" key="1">
    <citation type="submission" date="2016-02" db="EMBL/GenBank/DDBJ databases">
        <authorList>
            <person name="Shin S.-K."/>
            <person name="Yi H."/>
            <person name="Kim E."/>
        </authorList>
    </citation>
    <scope>NUCLEOTIDE SEQUENCE [LARGE SCALE GENOMIC DNA]</scope>
    <source>
        <strain evidence="3">LPB0003</strain>
    </source>
</reference>
<organism evidence="2 3">
    <name type="scientific">Polaribacter vadi</name>
    <dbReference type="NCBI Taxonomy" id="1774273"/>
    <lineage>
        <taxon>Bacteria</taxon>
        <taxon>Pseudomonadati</taxon>
        <taxon>Bacteroidota</taxon>
        <taxon>Flavobacteriia</taxon>
        <taxon>Flavobacteriales</taxon>
        <taxon>Flavobacteriaceae</taxon>
    </lineage>
</organism>
<dbReference type="Proteomes" id="UP000092584">
    <property type="component" value="Unassembled WGS sequence"/>
</dbReference>
<comment type="caution">
    <text evidence="2">The sequence shown here is derived from an EMBL/GenBank/DDBJ whole genome shotgun (WGS) entry which is preliminary data.</text>
</comment>
<dbReference type="RefSeq" id="WP_065319932.1">
    <property type="nucleotide sequence ID" value="NZ_CP017477.1"/>
</dbReference>
<keyword evidence="3" id="KW-1185">Reference proteome</keyword>
<keyword evidence="1" id="KW-0472">Membrane</keyword>
<evidence type="ECO:0000256" key="1">
    <source>
        <dbReference type="SAM" id="Phobius"/>
    </source>
</evidence>